<organism evidence="3 4">
    <name type="scientific">Ohtaekwangia kribbensis</name>
    <dbReference type="NCBI Taxonomy" id="688913"/>
    <lineage>
        <taxon>Bacteria</taxon>
        <taxon>Pseudomonadati</taxon>
        <taxon>Bacteroidota</taxon>
        <taxon>Cytophagia</taxon>
        <taxon>Cytophagales</taxon>
        <taxon>Fulvivirgaceae</taxon>
        <taxon>Ohtaekwangia</taxon>
    </lineage>
</organism>
<dbReference type="PANTHER" id="PTHR30160">
    <property type="entry name" value="TETRAACYLDISACCHARIDE 4'-KINASE-RELATED"/>
    <property type="match status" value="1"/>
</dbReference>
<dbReference type="Pfam" id="PF01075">
    <property type="entry name" value="Glyco_transf_9"/>
    <property type="match status" value="1"/>
</dbReference>
<dbReference type="Gene3D" id="3.40.50.2000">
    <property type="entry name" value="Glycogen Phosphorylase B"/>
    <property type="match status" value="2"/>
</dbReference>
<gene>
    <name evidence="3" type="ORF">ACFQ21_13000</name>
</gene>
<keyword evidence="1" id="KW-0328">Glycosyltransferase</keyword>
<protein>
    <submittedName>
        <fullName evidence="3">Glycosyltransferase family 9 protein</fullName>
    </submittedName>
</protein>
<comment type="caution">
    <text evidence="3">The sequence shown here is derived from an EMBL/GenBank/DDBJ whole genome shotgun (WGS) entry which is preliminary data.</text>
</comment>
<dbReference type="InterPro" id="IPR002201">
    <property type="entry name" value="Glyco_trans_9"/>
</dbReference>
<evidence type="ECO:0000256" key="1">
    <source>
        <dbReference type="ARBA" id="ARBA00022676"/>
    </source>
</evidence>
<reference evidence="4" key="1">
    <citation type="journal article" date="2019" name="Int. J. Syst. Evol. Microbiol.">
        <title>The Global Catalogue of Microorganisms (GCM) 10K type strain sequencing project: providing services to taxonomists for standard genome sequencing and annotation.</title>
        <authorList>
            <consortium name="The Broad Institute Genomics Platform"/>
            <consortium name="The Broad Institute Genome Sequencing Center for Infectious Disease"/>
            <person name="Wu L."/>
            <person name="Ma J."/>
        </authorList>
    </citation>
    <scope>NUCLEOTIDE SEQUENCE [LARGE SCALE GENOMIC DNA]</scope>
    <source>
        <strain evidence="4">CCUG 58938</strain>
    </source>
</reference>
<dbReference type="InterPro" id="IPR051199">
    <property type="entry name" value="LPS_LOS_Heptosyltrfase"/>
</dbReference>
<dbReference type="EMBL" id="JBHTKA010000003">
    <property type="protein sequence ID" value="MFD1000233.1"/>
    <property type="molecule type" value="Genomic_DNA"/>
</dbReference>
<evidence type="ECO:0000256" key="2">
    <source>
        <dbReference type="ARBA" id="ARBA00022679"/>
    </source>
</evidence>
<proteinExistence type="predicted"/>
<dbReference type="SUPFAM" id="SSF53756">
    <property type="entry name" value="UDP-Glycosyltransferase/glycogen phosphorylase"/>
    <property type="match status" value="1"/>
</dbReference>
<keyword evidence="2" id="KW-0808">Transferase</keyword>
<dbReference type="Proteomes" id="UP001597112">
    <property type="component" value="Unassembled WGS sequence"/>
</dbReference>
<evidence type="ECO:0000313" key="4">
    <source>
        <dbReference type="Proteomes" id="UP001597112"/>
    </source>
</evidence>
<name>A0ABW3K1T9_9BACT</name>
<dbReference type="CDD" id="cd03789">
    <property type="entry name" value="GT9_LPS_heptosyltransferase"/>
    <property type="match status" value="1"/>
</dbReference>
<dbReference type="PANTHER" id="PTHR30160:SF22">
    <property type="entry name" value="LIPOPOLYSACCHARIDE CORE BIOSYNTHESIS PROTEIN"/>
    <property type="match status" value="1"/>
</dbReference>
<dbReference type="RefSeq" id="WP_377579631.1">
    <property type="nucleotide sequence ID" value="NZ_JBHTKA010000003.1"/>
</dbReference>
<sequence>MKKKILILRFSAMGDVALLVPVVRSLTAAYPDVEVTIVTRPKFGPMFFDMERVSVFPADVDYTYTGILGMRDLFRKLMRKGPYDVVMDMHDHIRTKILRALFKLFGSKVVVFEKGRTEKKAFSRKENKIATPLPHTVERYRLALEKAGFPFKIQPPPYLSLGEPIQNASGWFGYKKSMDLTKWIGIAPFAMHKSKIWPLENYPALIESILQKTPAKFFLFGGGEKEIKYFESLKEKFPEHCEVIAGKLKLRQEIALMQHLDLMLCVDSSNMHLAALSGIPLLSIWGGTHPDVGFGPYNYSYDTNIIQISREELSCRPCSVYGREKCFRGDFACLNRITPEMVSDRVMQRFQ</sequence>
<accession>A0ABW3K1T9</accession>
<keyword evidence="4" id="KW-1185">Reference proteome</keyword>
<evidence type="ECO:0000313" key="3">
    <source>
        <dbReference type="EMBL" id="MFD1000233.1"/>
    </source>
</evidence>